<proteinExistence type="predicted"/>
<reference evidence="2" key="1">
    <citation type="journal article" date="2019" name="Int. J. Syst. Evol. Microbiol.">
        <title>The Global Catalogue of Microorganisms (GCM) 10K type strain sequencing project: providing services to taxonomists for standard genome sequencing and annotation.</title>
        <authorList>
            <consortium name="The Broad Institute Genomics Platform"/>
            <consortium name="The Broad Institute Genome Sequencing Center for Infectious Disease"/>
            <person name="Wu L."/>
            <person name="Ma J."/>
        </authorList>
    </citation>
    <scope>NUCLEOTIDE SEQUENCE [LARGE SCALE GENOMIC DNA]</scope>
    <source>
        <strain evidence="2">NBRC 108755</strain>
    </source>
</reference>
<keyword evidence="2" id="KW-1185">Reference proteome</keyword>
<comment type="caution">
    <text evidence="1">The sequence shown here is derived from an EMBL/GenBank/DDBJ whole genome shotgun (WGS) entry which is preliminary data.</text>
</comment>
<dbReference type="Proteomes" id="UP001157069">
    <property type="component" value="Unassembled WGS sequence"/>
</dbReference>
<evidence type="ECO:0000313" key="1">
    <source>
        <dbReference type="EMBL" id="GMA92456.1"/>
    </source>
</evidence>
<dbReference type="EMBL" id="BSVA01000001">
    <property type="protein sequence ID" value="GMA92456.1"/>
    <property type="molecule type" value="Genomic_DNA"/>
</dbReference>
<accession>A0ABQ6JVW9</accession>
<sequence length="288" mass="31054">MPELHLRGLSDHDARSLLESVLVTPLDHRVLERVVAEACGNPMALLELPLSARSAHLAGGFELPAVIDVPRRVEESFRQRSTELPADTRLLILVAAAEPTGDAELFWRAASHAGIAADAVGPAEDAGLLEVGTSVRFRHPLVRSAIYRSASPPDRRRAHALLAAVTDPTIDPDRRAWHRARAVLGRDEDAAADLERSAGRARSRGGLAASAAFMGHAARLTPDPAMRAARALDAAFAANESGASEAASQLLTLAKRDRSTRIRAHAWICCVRAWHSRTRGLARAWRSC</sequence>
<protein>
    <submittedName>
        <fullName evidence="1">Uncharacterized protein</fullName>
    </submittedName>
</protein>
<gene>
    <name evidence="1" type="ORF">GCM10025869_29850</name>
</gene>
<organism evidence="1 2">
    <name type="scientific">Homoserinibacter gongjuensis</name>
    <dbReference type="NCBI Taxonomy" id="1162968"/>
    <lineage>
        <taxon>Bacteria</taxon>
        <taxon>Bacillati</taxon>
        <taxon>Actinomycetota</taxon>
        <taxon>Actinomycetes</taxon>
        <taxon>Micrococcales</taxon>
        <taxon>Microbacteriaceae</taxon>
        <taxon>Homoserinibacter</taxon>
    </lineage>
</organism>
<evidence type="ECO:0000313" key="2">
    <source>
        <dbReference type="Proteomes" id="UP001157069"/>
    </source>
</evidence>
<name>A0ABQ6JVW9_9MICO</name>